<gene>
    <name evidence="2" type="ORF">PVAND_004836</name>
</gene>
<dbReference type="EMBL" id="JADBJN010000002">
    <property type="protein sequence ID" value="KAG5674891.1"/>
    <property type="molecule type" value="Genomic_DNA"/>
</dbReference>
<dbReference type="Proteomes" id="UP001107558">
    <property type="component" value="Chromosome 2"/>
</dbReference>
<evidence type="ECO:0000313" key="2">
    <source>
        <dbReference type="EMBL" id="KAG5674891.1"/>
    </source>
</evidence>
<name>A0A9J6BZ99_POLVA</name>
<reference evidence="2" key="1">
    <citation type="submission" date="2021-03" db="EMBL/GenBank/DDBJ databases">
        <title>Chromosome level genome of the anhydrobiotic midge Polypedilum vanderplanki.</title>
        <authorList>
            <person name="Yoshida Y."/>
            <person name="Kikawada T."/>
            <person name="Gusev O."/>
        </authorList>
    </citation>
    <scope>NUCLEOTIDE SEQUENCE</scope>
    <source>
        <strain evidence="2">NIAS01</strain>
        <tissue evidence="2">Whole body or cell culture</tissue>
    </source>
</reference>
<comment type="caution">
    <text evidence="2">The sequence shown here is derived from an EMBL/GenBank/DDBJ whole genome shotgun (WGS) entry which is preliminary data.</text>
</comment>
<dbReference type="AlphaFoldDB" id="A0A9J6BZ99"/>
<keyword evidence="1" id="KW-0732">Signal</keyword>
<accession>A0A9J6BZ99</accession>
<organism evidence="2 3">
    <name type="scientific">Polypedilum vanderplanki</name>
    <name type="common">Sleeping chironomid midge</name>
    <dbReference type="NCBI Taxonomy" id="319348"/>
    <lineage>
        <taxon>Eukaryota</taxon>
        <taxon>Metazoa</taxon>
        <taxon>Ecdysozoa</taxon>
        <taxon>Arthropoda</taxon>
        <taxon>Hexapoda</taxon>
        <taxon>Insecta</taxon>
        <taxon>Pterygota</taxon>
        <taxon>Neoptera</taxon>
        <taxon>Endopterygota</taxon>
        <taxon>Diptera</taxon>
        <taxon>Nematocera</taxon>
        <taxon>Chironomoidea</taxon>
        <taxon>Chironomidae</taxon>
        <taxon>Chironominae</taxon>
        <taxon>Polypedilum</taxon>
        <taxon>Polypedilum</taxon>
    </lineage>
</organism>
<protein>
    <submittedName>
        <fullName evidence="2">Uncharacterized protein</fullName>
    </submittedName>
</protein>
<evidence type="ECO:0000256" key="1">
    <source>
        <dbReference type="SAM" id="SignalP"/>
    </source>
</evidence>
<keyword evidence="3" id="KW-1185">Reference proteome</keyword>
<sequence>MGWIFQKVLSFVLLVIFIEISFACQGYKLKINYIKACGNNNVIKISENMTAKLTKDCEIIPIGCAETDGFKTAMVHYEIFKNNLPVLRGDMDACAQVEKAKPEIKEIIKMFGLPDKCPIDKYTKCEDGSKNANLEKFKSLIPLARGGPIRSEITVQHDTGKSCFKSEIELIKKA</sequence>
<feature type="signal peptide" evidence="1">
    <location>
        <begin position="1"/>
        <end position="23"/>
    </location>
</feature>
<feature type="chain" id="PRO_5039898282" evidence="1">
    <location>
        <begin position="24"/>
        <end position="174"/>
    </location>
</feature>
<proteinExistence type="predicted"/>
<dbReference type="OrthoDB" id="8184313at2759"/>
<evidence type="ECO:0000313" key="3">
    <source>
        <dbReference type="Proteomes" id="UP001107558"/>
    </source>
</evidence>